<keyword evidence="1" id="KW-0175">Coiled coil</keyword>
<dbReference type="InterPro" id="IPR016195">
    <property type="entry name" value="Pol/histidinol_Pase-like"/>
</dbReference>
<feature type="domain" description="Polymerase/histidinol phosphatase N-terminal" evidence="2">
    <location>
        <begin position="4"/>
        <end position="73"/>
    </location>
</feature>
<reference evidence="3" key="1">
    <citation type="submission" date="2019-02" db="EMBL/GenBank/DDBJ databases">
        <authorList>
            <person name="Gruber-Vodicka R. H."/>
            <person name="Seah K. B. B."/>
        </authorList>
    </citation>
    <scope>NUCLEOTIDE SEQUENCE</scope>
    <source>
        <strain evidence="4">BECK_BY19</strain>
        <strain evidence="3">BECK_BY8</strain>
    </source>
</reference>
<dbReference type="EMBL" id="CAADFZ010000216">
    <property type="protein sequence ID" value="VFK68218.1"/>
    <property type="molecule type" value="Genomic_DNA"/>
</dbReference>
<protein>
    <submittedName>
        <fullName evidence="3">PHP domain</fullName>
    </submittedName>
</protein>
<dbReference type="Gene3D" id="3.20.20.140">
    <property type="entry name" value="Metal-dependent hydrolases"/>
    <property type="match status" value="1"/>
</dbReference>
<accession>A0A451AQC5</accession>
<dbReference type="SMART" id="SM00481">
    <property type="entry name" value="POLIIIAc"/>
    <property type="match status" value="1"/>
</dbReference>
<dbReference type="SUPFAM" id="SSF52540">
    <property type="entry name" value="P-loop containing nucleoside triphosphate hydrolases"/>
    <property type="match status" value="1"/>
</dbReference>
<organism evidence="3">
    <name type="scientific">Candidatus Kentrum sp. UNK</name>
    <dbReference type="NCBI Taxonomy" id="2126344"/>
    <lineage>
        <taxon>Bacteria</taxon>
        <taxon>Pseudomonadati</taxon>
        <taxon>Pseudomonadota</taxon>
        <taxon>Gammaproteobacteria</taxon>
        <taxon>Candidatus Kentrum</taxon>
    </lineage>
</organism>
<dbReference type="Gene3D" id="3.40.50.300">
    <property type="entry name" value="P-loop containing nucleotide triphosphate hydrolases"/>
    <property type="match status" value="1"/>
</dbReference>
<dbReference type="AlphaFoldDB" id="A0A451AQC5"/>
<dbReference type="SUPFAM" id="SSF89550">
    <property type="entry name" value="PHP domain-like"/>
    <property type="match status" value="1"/>
</dbReference>
<dbReference type="CDD" id="cd07432">
    <property type="entry name" value="PHP_HisPPase"/>
    <property type="match status" value="1"/>
</dbReference>
<proteinExistence type="predicted"/>
<feature type="coiled-coil region" evidence="1">
    <location>
        <begin position="646"/>
        <end position="676"/>
    </location>
</feature>
<sequence length="677" mass="76436">MKKIDLHIHTVASSISDSTFDFSMNKLKDYVAGANLDAIAITNHNLFDGVQFRSIREALSIPVFPGIEIDLAKCHVLLISDGSNIDDFEAKTAKVAPKIKSQNDGISVDELESIFENLDDYLIIPHDDKKPAIRAETLAEIAPYVSAGEVDSAKKFIRLTKDDERLTPVLFSDARISEDLTRLPTRQTFIDCGELTLDAVKSCLRDKGKVHLSEKDGNRLFQIFDNGQMVSTGLNVLLGERSSGKTYTLNNINAGNENTKYIEQFSLVQQDEASYEREFKSDIERRRSRFTDDYLSGFKSVLDDVMNVDLDGNIKGVDQYISTLLKSAEEADRKDAYSKAALFNESLFSVSEDKTLDGLIDSVRKLIENVAYRDIIEKHIDISALKRLACELIETLWTKSLENEKKKYVNELIKDIKASLKMRSSAVQVDNVDLYRVAIETRKVARFKEIVEGLRGEAVISEESIQGFKVIAKKGPFANATEVKSASGTKAPLQDAMKKYRDPYGYLRALMSNESLSQSELYKLFTKITHEILNRDGFPVSGGERSEFRLLQEIQDAQNFDMLLIDEPESSFDNMFLRSSVNEILREISKSMPVVVVTHNSTVGASVGADYLLYARKQRVDSKVIYKIYSGHPTDKMLYSVDGDSIKNHEIMMNSLEAGKDTYKERRREYEALENRE</sequence>
<dbReference type="InterPro" id="IPR027417">
    <property type="entry name" value="P-loop_NTPase"/>
</dbReference>
<evidence type="ECO:0000313" key="4">
    <source>
        <dbReference type="EMBL" id="VFK73563.1"/>
    </source>
</evidence>
<evidence type="ECO:0000259" key="2">
    <source>
        <dbReference type="SMART" id="SM00481"/>
    </source>
</evidence>
<gene>
    <name evidence="3" type="ORF">BECKUNK1418G_GA0071005_12164</name>
    <name evidence="4" type="ORF">BECKUNK1418H_GA0071006_12196</name>
</gene>
<dbReference type="InterPro" id="IPR003141">
    <property type="entry name" value="Pol/His_phosphatase_N"/>
</dbReference>
<evidence type="ECO:0000256" key="1">
    <source>
        <dbReference type="SAM" id="Coils"/>
    </source>
</evidence>
<evidence type="ECO:0000313" key="3">
    <source>
        <dbReference type="EMBL" id="VFK68218.1"/>
    </source>
</evidence>
<name>A0A451AQC5_9GAMM</name>
<dbReference type="EMBL" id="CAADGD010000219">
    <property type="protein sequence ID" value="VFK73563.1"/>
    <property type="molecule type" value="Genomic_DNA"/>
</dbReference>